<dbReference type="EMBL" id="QRVL01000001">
    <property type="protein sequence ID" value="RGS42457.1"/>
    <property type="molecule type" value="Genomic_DNA"/>
</dbReference>
<dbReference type="AlphaFoldDB" id="A0A395VAV9"/>
<protein>
    <submittedName>
        <fullName evidence="1">Uncharacterized protein</fullName>
    </submittedName>
</protein>
<gene>
    <name evidence="1" type="ORF">DWX93_03815</name>
</gene>
<dbReference type="Proteomes" id="UP000266172">
    <property type="component" value="Unassembled WGS sequence"/>
</dbReference>
<reference evidence="1 2" key="1">
    <citation type="submission" date="2018-08" db="EMBL/GenBank/DDBJ databases">
        <title>A genome reference for cultivated species of the human gut microbiota.</title>
        <authorList>
            <person name="Zou Y."/>
            <person name="Xue W."/>
            <person name="Luo G."/>
        </authorList>
    </citation>
    <scope>NUCLEOTIDE SEQUENCE [LARGE SCALE GENOMIC DNA]</scope>
    <source>
        <strain evidence="1 2">AF22-12AC</strain>
    </source>
</reference>
<evidence type="ECO:0000313" key="2">
    <source>
        <dbReference type="Proteomes" id="UP000266172"/>
    </source>
</evidence>
<accession>A0A395VAV9</accession>
<sequence length="66" mass="7318">MSGANKGHTQKSYKLSAGLRTQSVECSKLGKTWIITDVICGMVRNTGFCVQNLLPHVYLELLNICF</sequence>
<evidence type="ECO:0000313" key="1">
    <source>
        <dbReference type="EMBL" id="RGS42457.1"/>
    </source>
</evidence>
<comment type="caution">
    <text evidence="1">The sequence shown here is derived from an EMBL/GenBank/DDBJ whole genome shotgun (WGS) entry which is preliminary data.</text>
</comment>
<name>A0A395VAV9_9FIRM</name>
<proteinExistence type="predicted"/>
<organism evidence="1 2">
    <name type="scientific">Roseburia hominis</name>
    <dbReference type="NCBI Taxonomy" id="301301"/>
    <lineage>
        <taxon>Bacteria</taxon>
        <taxon>Bacillati</taxon>
        <taxon>Bacillota</taxon>
        <taxon>Clostridia</taxon>
        <taxon>Lachnospirales</taxon>
        <taxon>Lachnospiraceae</taxon>
        <taxon>Roseburia</taxon>
    </lineage>
</organism>